<organism evidence="3 4">
    <name type="scientific">Nesterenkonia natronophila</name>
    <dbReference type="NCBI Taxonomy" id="2174932"/>
    <lineage>
        <taxon>Bacteria</taxon>
        <taxon>Bacillati</taxon>
        <taxon>Actinomycetota</taxon>
        <taxon>Actinomycetes</taxon>
        <taxon>Micrococcales</taxon>
        <taxon>Micrococcaceae</taxon>
        <taxon>Nesterenkonia</taxon>
    </lineage>
</organism>
<reference evidence="3 4" key="1">
    <citation type="submission" date="2018-09" db="EMBL/GenBank/DDBJ databases">
        <title>Nesterenkonia natronophila sp. nov., an alkaliphilic actinobacteriume isolated from a soda lake, and emended description of the genus Nesterenkonia.</title>
        <authorList>
            <person name="Menes R.J."/>
            <person name="Iriarte A."/>
        </authorList>
    </citation>
    <scope>NUCLEOTIDE SEQUENCE [LARGE SCALE GENOMIC DNA]</scope>
    <source>
        <strain evidence="3 4">M8</strain>
    </source>
</reference>
<name>A0A3A4F673_9MICC</name>
<comment type="caution">
    <text evidence="3">The sequence shown here is derived from an EMBL/GenBank/DDBJ whole genome shotgun (WGS) entry which is preliminary data.</text>
</comment>
<keyword evidence="2" id="KW-0812">Transmembrane</keyword>
<protein>
    <submittedName>
        <fullName evidence="3">SHOCT domain-containing protein</fullName>
    </submittedName>
</protein>
<feature type="region of interest" description="Disordered" evidence="1">
    <location>
        <begin position="17"/>
        <end position="50"/>
    </location>
</feature>
<feature type="transmembrane region" description="Helical" evidence="2">
    <location>
        <begin position="60"/>
        <end position="81"/>
    </location>
</feature>
<keyword evidence="4" id="KW-1185">Reference proteome</keyword>
<feature type="region of interest" description="Disordered" evidence="1">
    <location>
        <begin position="146"/>
        <end position="169"/>
    </location>
</feature>
<evidence type="ECO:0000313" key="3">
    <source>
        <dbReference type="EMBL" id="RJN31980.1"/>
    </source>
</evidence>
<dbReference type="EMBL" id="QYZP01000002">
    <property type="protein sequence ID" value="RJN31980.1"/>
    <property type="molecule type" value="Genomic_DNA"/>
</dbReference>
<evidence type="ECO:0000256" key="1">
    <source>
        <dbReference type="SAM" id="MobiDB-lite"/>
    </source>
</evidence>
<proteinExistence type="predicted"/>
<feature type="transmembrane region" description="Helical" evidence="2">
    <location>
        <begin position="119"/>
        <end position="139"/>
    </location>
</feature>
<evidence type="ECO:0000313" key="4">
    <source>
        <dbReference type="Proteomes" id="UP000266615"/>
    </source>
</evidence>
<sequence length="200" mass="20909">MVIVGIYVVRKRKTHRGNAQGKLGDASESATHLGHTMPAKNADNRTSSTSHALGTASKGLLLALAGIVSISIGIAVITTAAETARSECEVNNLTRAMLGQSSRGPCSELSVGTVEITGYFLVGGGVLALIAGIVVALIGSGSSRATKSLETPNPLPPSDAATSVQPPSRKRLESLLELRESDLISEEEYQERRMQVLSET</sequence>
<keyword evidence="2" id="KW-1133">Transmembrane helix</keyword>
<gene>
    <name evidence="3" type="ORF">D3250_07715</name>
</gene>
<dbReference type="Proteomes" id="UP000266615">
    <property type="component" value="Unassembled WGS sequence"/>
</dbReference>
<evidence type="ECO:0000256" key="2">
    <source>
        <dbReference type="SAM" id="Phobius"/>
    </source>
</evidence>
<dbReference type="AlphaFoldDB" id="A0A3A4F673"/>
<keyword evidence="2" id="KW-0472">Membrane</keyword>
<accession>A0A3A4F673</accession>